<dbReference type="Proteomes" id="UP000268014">
    <property type="component" value="Unassembled WGS sequence"/>
</dbReference>
<evidence type="ECO:0000313" key="1">
    <source>
        <dbReference type="EMBL" id="VDO57678.1"/>
    </source>
</evidence>
<evidence type="ECO:0000313" key="2">
    <source>
        <dbReference type="Proteomes" id="UP000268014"/>
    </source>
</evidence>
<proteinExistence type="predicted"/>
<dbReference type="AlphaFoldDB" id="A0A0N4WVM0"/>
<dbReference type="WBParaSite" id="HPLM_0001575001-mRNA-1">
    <property type="protein sequence ID" value="HPLM_0001575001-mRNA-1"/>
    <property type="gene ID" value="HPLM_0001575001"/>
</dbReference>
<name>A0A0N4WVM0_HAEPC</name>
<gene>
    <name evidence="1" type="ORF">HPLM_LOCUS15742</name>
</gene>
<organism evidence="3">
    <name type="scientific">Haemonchus placei</name>
    <name type="common">Barber's pole worm</name>
    <dbReference type="NCBI Taxonomy" id="6290"/>
    <lineage>
        <taxon>Eukaryota</taxon>
        <taxon>Metazoa</taxon>
        <taxon>Ecdysozoa</taxon>
        <taxon>Nematoda</taxon>
        <taxon>Chromadorea</taxon>
        <taxon>Rhabditida</taxon>
        <taxon>Rhabditina</taxon>
        <taxon>Rhabditomorpha</taxon>
        <taxon>Strongyloidea</taxon>
        <taxon>Trichostrongylidae</taxon>
        <taxon>Haemonchus</taxon>
    </lineage>
</organism>
<reference evidence="1 2" key="2">
    <citation type="submission" date="2018-11" db="EMBL/GenBank/DDBJ databases">
        <authorList>
            <consortium name="Pathogen Informatics"/>
        </authorList>
    </citation>
    <scope>NUCLEOTIDE SEQUENCE [LARGE SCALE GENOMIC DNA]</scope>
    <source>
        <strain evidence="1 2">MHpl1</strain>
    </source>
</reference>
<dbReference type="EMBL" id="UZAF01019104">
    <property type="protein sequence ID" value="VDO57678.1"/>
    <property type="molecule type" value="Genomic_DNA"/>
</dbReference>
<evidence type="ECO:0000313" key="3">
    <source>
        <dbReference type="WBParaSite" id="HPLM_0001575001-mRNA-1"/>
    </source>
</evidence>
<sequence length="42" mass="4722">MVLTWYSPASLVFSRISRDGELSTSLINTVARNRYTVEGLMS</sequence>
<accession>A0A0N4WVM0</accession>
<keyword evidence="2" id="KW-1185">Reference proteome</keyword>
<protein>
    <submittedName>
        <fullName evidence="1 3">Uncharacterized protein</fullName>
    </submittedName>
</protein>
<reference evidence="3" key="1">
    <citation type="submission" date="2017-02" db="UniProtKB">
        <authorList>
            <consortium name="WormBaseParasite"/>
        </authorList>
    </citation>
    <scope>IDENTIFICATION</scope>
</reference>